<reference evidence="7" key="1">
    <citation type="submission" date="2016-11" db="UniProtKB">
        <authorList>
            <consortium name="WormBaseParasite"/>
        </authorList>
    </citation>
    <scope>IDENTIFICATION</scope>
</reference>
<keyword evidence="3" id="KW-0479">Metal-binding</keyword>
<evidence type="ECO:0000259" key="5">
    <source>
        <dbReference type="Pfam" id="PF01951"/>
    </source>
</evidence>
<dbReference type="OMA" id="AITYHKM"/>
<name>A0A1I8BTX6_MELHA</name>
<evidence type="ECO:0000313" key="7">
    <source>
        <dbReference type="WBParaSite" id="MhA1_Contig590.frz3.gene12"/>
    </source>
</evidence>
<evidence type="ECO:0000256" key="4">
    <source>
        <dbReference type="ARBA" id="ARBA00022837"/>
    </source>
</evidence>
<sequence>MTEENKLNENEIAPVGAPVHYAYLDHTADVQLHAWGDSLEEAVQQLVISLYGYMTLDISSVQPTYSMDFTASGHDLFSLLYNILDTCLYNFSTEPFFIGSSARVLDLNRHFSSGIEEFSIHLRVWGESFDLKRHPPGTEVKAITYSNMQIIVAGQRLQQNEEESQKVLNEGKNNKTEIFVIIDI</sequence>
<dbReference type="PANTHER" id="PTHR12682:SF11">
    <property type="entry name" value="PROTEIN ARCHEASE"/>
    <property type="match status" value="1"/>
</dbReference>
<dbReference type="InterPro" id="IPR023572">
    <property type="entry name" value="Archease_dom"/>
</dbReference>
<dbReference type="GO" id="GO:0072669">
    <property type="term" value="C:tRNA-splicing ligase complex"/>
    <property type="evidence" value="ECO:0007669"/>
    <property type="project" value="TreeGrafter"/>
</dbReference>
<dbReference type="AlphaFoldDB" id="A0A1I8BTX6"/>
<organism evidence="6 7">
    <name type="scientific">Meloidogyne hapla</name>
    <name type="common">Root-knot nematode worm</name>
    <dbReference type="NCBI Taxonomy" id="6305"/>
    <lineage>
        <taxon>Eukaryota</taxon>
        <taxon>Metazoa</taxon>
        <taxon>Ecdysozoa</taxon>
        <taxon>Nematoda</taxon>
        <taxon>Chromadorea</taxon>
        <taxon>Rhabditida</taxon>
        <taxon>Tylenchina</taxon>
        <taxon>Tylenchomorpha</taxon>
        <taxon>Tylenchoidea</taxon>
        <taxon>Meloidogynidae</taxon>
        <taxon>Meloidogyninae</taxon>
        <taxon>Meloidogyne</taxon>
    </lineage>
</organism>
<dbReference type="InterPro" id="IPR036820">
    <property type="entry name" value="Archease_dom_sf"/>
</dbReference>
<dbReference type="GO" id="GO:0046872">
    <property type="term" value="F:metal ion binding"/>
    <property type="evidence" value="ECO:0007669"/>
    <property type="project" value="UniProtKB-KW"/>
</dbReference>
<dbReference type="PANTHER" id="PTHR12682">
    <property type="entry name" value="ARCHEASE"/>
    <property type="match status" value="1"/>
</dbReference>
<proteinExistence type="inferred from homology"/>
<comment type="similarity">
    <text evidence="1">Belongs to the archease family.</text>
</comment>
<protein>
    <submittedName>
        <fullName evidence="7">Archease domain-containing protein</fullName>
    </submittedName>
</protein>
<keyword evidence="2" id="KW-0819">tRNA processing</keyword>
<feature type="domain" description="Archease" evidence="5">
    <location>
        <begin position="21"/>
        <end position="184"/>
    </location>
</feature>
<dbReference type="Gene3D" id="3.55.10.10">
    <property type="entry name" value="Archease domain"/>
    <property type="match status" value="1"/>
</dbReference>
<evidence type="ECO:0000256" key="2">
    <source>
        <dbReference type="ARBA" id="ARBA00022694"/>
    </source>
</evidence>
<evidence type="ECO:0000313" key="6">
    <source>
        <dbReference type="Proteomes" id="UP000095281"/>
    </source>
</evidence>
<keyword evidence="6" id="KW-1185">Reference proteome</keyword>
<dbReference type="Pfam" id="PF01951">
    <property type="entry name" value="Archease"/>
    <property type="match status" value="1"/>
</dbReference>
<evidence type="ECO:0000256" key="1">
    <source>
        <dbReference type="ARBA" id="ARBA00007963"/>
    </source>
</evidence>
<dbReference type="SUPFAM" id="SSF69819">
    <property type="entry name" value="MTH1598-like"/>
    <property type="match status" value="1"/>
</dbReference>
<keyword evidence="4" id="KW-0106">Calcium</keyword>
<dbReference type="Proteomes" id="UP000095281">
    <property type="component" value="Unplaced"/>
</dbReference>
<accession>A0A1I8BTX6</accession>
<dbReference type="GO" id="GO:0006388">
    <property type="term" value="P:tRNA splicing, via endonucleolytic cleavage and ligation"/>
    <property type="evidence" value="ECO:0007669"/>
    <property type="project" value="TreeGrafter"/>
</dbReference>
<evidence type="ECO:0000256" key="3">
    <source>
        <dbReference type="ARBA" id="ARBA00022723"/>
    </source>
</evidence>
<dbReference type="InterPro" id="IPR002804">
    <property type="entry name" value="Archease"/>
</dbReference>
<dbReference type="WBParaSite" id="MhA1_Contig590.frz3.gene12">
    <property type="protein sequence ID" value="MhA1_Contig590.frz3.gene12"/>
    <property type="gene ID" value="MhA1_Contig590.frz3.gene12"/>
</dbReference>